<dbReference type="Proteomes" id="UP000243499">
    <property type="component" value="Chromosome 3"/>
</dbReference>
<protein>
    <submittedName>
        <fullName evidence="2">Uncharacterized protein</fullName>
    </submittedName>
</protein>
<proteinExistence type="predicted"/>
<evidence type="ECO:0000313" key="2">
    <source>
        <dbReference type="EMBL" id="PAN21995.1"/>
    </source>
</evidence>
<dbReference type="EMBL" id="CM008048">
    <property type="protein sequence ID" value="PAN21995.1"/>
    <property type="molecule type" value="Genomic_DNA"/>
</dbReference>
<accession>A0A2S3HFL6</accession>
<dbReference type="Gramene" id="PAN21995">
    <property type="protein sequence ID" value="PAN21995"/>
    <property type="gene ID" value="PAHAL_3G506200"/>
</dbReference>
<dbReference type="AlphaFoldDB" id="A0A2S3HFL6"/>
<sequence length="222" mass="24484">MDEEPEWRITAEAAYVATYLFYGRVPPGDEAAAWGRGRRPEEDQAGPGVWVEVVVILCVVGTYLLGTMPADYFAAVTQRTTTGSTAVALLPTCLPIAHGPPMCYEWERPSAMAPPPPASGSGDSDWSDNDDEKVAMDGMECFYGLVRDATRSCSYGWERPAMAPRGRESDWSGNDDKAAMECFYGLVRDAAKNCFGWSHDTVRSDGHIMMIRLQRARELRVS</sequence>
<feature type="region of interest" description="Disordered" evidence="1">
    <location>
        <begin position="107"/>
        <end position="130"/>
    </location>
</feature>
<gene>
    <name evidence="2" type="ORF">PAHAL_3G506200</name>
</gene>
<reference evidence="2" key="1">
    <citation type="submission" date="2018-04" db="EMBL/GenBank/DDBJ databases">
        <title>WGS assembly of Panicum hallii.</title>
        <authorList>
            <person name="Lovell J."/>
            <person name="Jenkins J."/>
            <person name="Lowry D."/>
            <person name="Mamidi S."/>
            <person name="Sreedasyam A."/>
            <person name="Weng X."/>
            <person name="Barry K."/>
            <person name="Bonette J."/>
            <person name="Campitelli B."/>
            <person name="Daum C."/>
            <person name="Gordon S."/>
            <person name="Gould B."/>
            <person name="Lipzen A."/>
            <person name="Macqueen A."/>
            <person name="Palacio-Mejia J."/>
            <person name="Plott C."/>
            <person name="Shakirov E."/>
            <person name="Shu S."/>
            <person name="Yoshinaga Y."/>
            <person name="Zane M."/>
            <person name="Rokhsar D."/>
            <person name="Grimwood J."/>
            <person name="Schmutz J."/>
            <person name="Juenger T."/>
        </authorList>
    </citation>
    <scope>NUCLEOTIDE SEQUENCE [LARGE SCALE GENOMIC DNA]</scope>
    <source>
        <strain evidence="2">FIL2</strain>
    </source>
</reference>
<name>A0A2S3HFL6_9POAL</name>
<evidence type="ECO:0000256" key="1">
    <source>
        <dbReference type="SAM" id="MobiDB-lite"/>
    </source>
</evidence>
<organism evidence="2">
    <name type="scientific">Panicum hallii</name>
    <dbReference type="NCBI Taxonomy" id="206008"/>
    <lineage>
        <taxon>Eukaryota</taxon>
        <taxon>Viridiplantae</taxon>
        <taxon>Streptophyta</taxon>
        <taxon>Embryophyta</taxon>
        <taxon>Tracheophyta</taxon>
        <taxon>Spermatophyta</taxon>
        <taxon>Magnoliopsida</taxon>
        <taxon>Liliopsida</taxon>
        <taxon>Poales</taxon>
        <taxon>Poaceae</taxon>
        <taxon>PACMAD clade</taxon>
        <taxon>Panicoideae</taxon>
        <taxon>Panicodae</taxon>
        <taxon>Paniceae</taxon>
        <taxon>Panicinae</taxon>
        <taxon>Panicum</taxon>
        <taxon>Panicum sect. Panicum</taxon>
    </lineage>
</organism>